<evidence type="ECO:0000313" key="6">
    <source>
        <dbReference type="Proteomes" id="UP000383932"/>
    </source>
</evidence>
<evidence type="ECO:0000256" key="3">
    <source>
        <dbReference type="SAM" id="SignalP"/>
    </source>
</evidence>
<name>A0A5N5QCI9_9AGAM</name>
<comment type="function">
    <text evidence="2">Lytic polysaccharide monooxygenase (LMPO) that depolymerizes crystalline and amorphous polysaccharides via the oxidation of scissile alpha- or beta-(1-4)-glycosidic bonds, yielding C1 and/or C4 oxidation products. Catalysis by LPMOs requires the reduction of the active-site copper from Cu(II) to Cu(I) by a reducing agent and H(2)O(2) or O(2) as a cosubstrate.</text>
</comment>
<organism evidence="5 6">
    <name type="scientific">Ceratobasidium theobromae</name>
    <dbReference type="NCBI Taxonomy" id="1582974"/>
    <lineage>
        <taxon>Eukaryota</taxon>
        <taxon>Fungi</taxon>
        <taxon>Dikarya</taxon>
        <taxon>Basidiomycota</taxon>
        <taxon>Agaricomycotina</taxon>
        <taxon>Agaricomycetes</taxon>
        <taxon>Cantharellales</taxon>
        <taxon>Ceratobasidiaceae</taxon>
        <taxon>Ceratobasidium</taxon>
    </lineage>
</organism>
<feature type="domain" description="Auxiliary Activity family 9 catalytic" evidence="4">
    <location>
        <begin position="210"/>
        <end position="247"/>
    </location>
</feature>
<dbReference type="InterPro" id="IPR049892">
    <property type="entry name" value="AA9"/>
</dbReference>
<protein>
    <recommendedName>
        <fullName evidence="2">AA9 family lytic polysaccharide monooxygenase</fullName>
        <ecNumber evidence="2">1.14.99.56</ecNumber>
    </recommendedName>
    <alternativeName>
        <fullName evidence="2">Endo-beta-1,4-glucanase</fullName>
    </alternativeName>
    <alternativeName>
        <fullName evidence="2">Glycosyl hydrolase 61 family protein</fullName>
    </alternativeName>
</protein>
<dbReference type="OrthoDB" id="4849160at2759"/>
<dbReference type="AlphaFoldDB" id="A0A5N5QCI9"/>
<dbReference type="GO" id="GO:0008810">
    <property type="term" value="F:cellulase activity"/>
    <property type="evidence" value="ECO:0007669"/>
    <property type="project" value="UniProtKB-UniRule"/>
</dbReference>
<accession>A0A5N5QCI9</accession>
<dbReference type="EC" id="1.14.99.56" evidence="2"/>
<sequence>MKVNPSKASFFVIVASTLEAAAHGGVIGYSINGVYYEGFKAYNTPTGQTTIQREWDSYDPITDVTNSKLSCNAAGSIMPNGGQLTATITAGAKVIAYWNAWPHTVGPVMVYMAKCTTTCSEMDTSQADWFKIQEGGLLSGTVENGKWAMGDLVANNNSWTTTLPASLAPGEYLLRHELLALHSPNQPQFYPEVCAPFFVIFNLAKQPPHYQCAQLKITTGGSAVGSPTVKFPGGYSASDPAININASSLTQIATQSVTKPLLL</sequence>
<keyword evidence="6" id="KW-1185">Reference proteome</keyword>
<comment type="catalytic activity">
    <reaction evidence="2">
        <text>[(1-&gt;4)-beta-D-glucosyl]n+m + reduced acceptor + O2 = 4-dehydro-beta-D-glucosyl-[(1-&gt;4)-beta-D-glucosyl]n-1 + [(1-&gt;4)-beta-D-glucosyl]m + acceptor + H2O.</text>
        <dbReference type="EC" id="1.14.99.56"/>
    </reaction>
</comment>
<comment type="subcellular location">
    <subcellularLocation>
        <location evidence="2">Secreted</location>
    </subcellularLocation>
</comment>
<dbReference type="CDD" id="cd21175">
    <property type="entry name" value="LPMO_AA9"/>
    <property type="match status" value="1"/>
</dbReference>
<keyword evidence="1 2" id="KW-1015">Disulfide bond</keyword>
<gene>
    <name evidence="5" type="ORF">CTheo_7072</name>
</gene>
<dbReference type="GO" id="GO:0030245">
    <property type="term" value="P:cellulose catabolic process"/>
    <property type="evidence" value="ECO:0007669"/>
    <property type="project" value="UniProtKB-UniRule"/>
</dbReference>
<dbReference type="InterPro" id="IPR005103">
    <property type="entry name" value="AA9_LPMO"/>
</dbReference>
<dbReference type="Pfam" id="PF03443">
    <property type="entry name" value="AA9"/>
    <property type="match status" value="2"/>
</dbReference>
<keyword evidence="2" id="KW-0624">Polysaccharide degradation</keyword>
<comment type="domain">
    <text evidence="2">Has a modular structure: an endo-beta-1,4-glucanase catalytic module at the N-terminus, a linker rich in serines and threonines, and a C-terminal carbohydrate-binding module (CBM).</text>
</comment>
<dbReference type="PANTHER" id="PTHR33353:SF19">
    <property type="entry name" value="GLYCOSYLHYDROLASE FAMILY 61-8 PROTEIN"/>
    <property type="match status" value="1"/>
</dbReference>
<keyword evidence="2" id="KW-0119">Carbohydrate metabolism</keyword>
<comment type="caution">
    <text evidence="5">The sequence shown here is derived from an EMBL/GenBank/DDBJ whole genome shotgun (WGS) entry which is preliminary data.</text>
</comment>
<keyword evidence="2" id="KW-0136">Cellulose degradation</keyword>
<dbReference type="Proteomes" id="UP000383932">
    <property type="component" value="Unassembled WGS sequence"/>
</dbReference>
<feature type="chain" id="PRO_5024391785" description="AA9 family lytic polysaccharide monooxygenase" evidence="3">
    <location>
        <begin position="25"/>
        <end position="263"/>
    </location>
</feature>
<dbReference type="GO" id="GO:0005576">
    <property type="term" value="C:extracellular region"/>
    <property type="evidence" value="ECO:0007669"/>
    <property type="project" value="UniProtKB-SubCell"/>
</dbReference>
<evidence type="ECO:0000256" key="2">
    <source>
        <dbReference type="RuleBase" id="RU368122"/>
    </source>
</evidence>
<evidence type="ECO:0000259" key="4">
    <source>
        <dbReference type="Pfam" id="PF03443"/>
    </source>
</evidence>
<evidence type="ECO:0000313" key="5">
    <source>
        <dbReference type="EMBL" id="KAB5589490.1"/>
    </source>
</evidence>
<dbReference type="EMBL" id="SSOP01000263">
    <property type="protein sequence ID" value="KAB5589490.1"/>
    <property type="molecule type" value="Genomic_DNA"/>
</dbReference>
<feature type="domain" description="Auxiliary Activity family 9 catalytic" evidence="4">
    <location>
        <begin position="23"/>
        <end position="196"/>
    </location>
</feature>
<dbReference type="GO" id="GO:0030248">
    <property type="term" value="F:cellulose binding"/>
    <property type="evidence" value="ECO:0007669"/>
    <property type="project" value="UniProtKB-UniRule"/>
</dbReference>
<feature type="signal peptide" evidence="3">
    <location>
        <begin position="1"/>
        <end position="24"/>
    </location>
</feature>
<dbReference type="PANTHER" id="PTHR33353">
    <property type="entry name" value="PUTATIVE (AFU_ORTHOLOGUE AFUA_1G12560)-RELATED"/>
    <property type="match status" value="1"/>
</dbReference>
<keyword evidence="3" id="KW-0732">Signal</keyword>
<proteinExistence type="predicted"/>
<dbReference type="Gene3D" id="2.70.50.70">
    <property type="match status" value="1"/>
</dbReference>
<reference evidence="5 6" key="1">
    <citation type="journal article" date="2019" name="Fungal Biol. Biotechnol.">
        <title>Draft genome sequence of fastidious pathogen Ceratobasidium theobromae, which causes vascular-streak dieback in Theobroma cacao.</title>
        <authorList>
            <person name="Ali S.S."/>
            <person name="Asman A."/>
            <person name="Shao J."/>
            <person name="Firmansyah A.P."/>
            <person name="Susilo A.W."/>
            <person name="Rosmana A."/>
            <person name="McMahon P."/>
            <person name="Junaid M."/>
            <person name="Guest D."/>
            <person name="Kheng T.Y."/>
            <person name="Meinhardt L.W."/>
            <person name="Bailey B.A."/>
        </authorList>
    </citation>
    <scope>NUCLEOTIDE SEQUENCE [LARGE SCALE GENOMIC DNA]</scope>
    <source>
        <strain evidence="5 6">CT2</strain>
    </source>
</reference>
<evidence type="ECO:0000256" key="1">
    <source>
        <dbReference type="ARBA" id="ARBA00023157"/>
    </source>
</evidence>
<keyword evidence="5" id="KW-0378">Hydrolase</keyword>
<keyword evidence="2" id="KW-0964">Secreted</keyword>